<dbReference type="AlphaFoldDB" id="A0A3B3C9Q7"/>
<dbReference type="STRING" id="30732.ENSOMEP00000014028"/>
<evidence type="ECO:0008006" key="3">
    <source>
        <dbReference type="Google" id="ProtNLM"/>
    </source>
</evidence>
<reference evidence="1" key="2">
    <citation type="submission" date="2025-09" db="UniProtKB">
        <authorList>
            <consortium name="Ensembl"/>
        </authorList>
    </citation>
    <scope>IDENTIFICATION</scope>
</reference>
<proteinExistence type="predicted"/>
<keyword evidence="2" id="KW-1185">Reference proteome</keyword>
<dbReference type="PaxDb" id="30732-ENSOMEP00000014028"/>
<reference evidence="1" key="1">
    <citation type="submission" date="2025-08" db="UniProtKB">
        <authorList>
            <consortium name="Ensembl"/>
        </authorList>
    </citation>
    <scope>IDENTIFICATION</scope>
</reference>
<accession>A0A3B3C9Q7</accession>
<dbReference type="Ensembl" id="ENSOMET00000021826.1">
    <property type="protein sequence ID" value="ENSOMEP00000014028.1"/>
    <property type="gene ID" value="ENSOMEG00000015505.1"/>
</dbReference>
<organism evidence="1 2">
    <name type="scientific">Oryzias melastigma</name>
    <name type="common">Marine medaka</name>
    <dbReference type="NCBI Taxonomy" id="30732"/>
    <lineage>
        <taxon>Eukaryota</taxon>
        <taxon>Metazoa</taxon>
        <taxon>Chordata</taxon>
        <taxon>Craniata</taxon>
        <taxon>Vertebrata</taxon>
        <taxon>Euteleostomi</taxon>
        <taxon>Actinopterygii</taxon>
        <taxon>Neopterygii</taxon>
        <taxon>Teleostei</taxon>
        <taxon>Neoteleostei</taxon>
        <taxon>Acanthomorphata</taxon>
        <taxon>Ovalentaria</taxon>
        <taxon>Atherinomorphae</taxon>
        <taxon>Beloniformes</taxon>
        <taxon>Adrianichthyidae</taxon>
        <taxon>Oryziinae</taxon>
        <taxon>Oryzias</taxon>
    </lineage>
</organism>
<dbReference type="OMA" id="IYLYSCT"/>
<dbReference type="GeneTree" id="ENSGT00940000173983"/>
<dbReference type="Proteomes" id="UP000261560">
    <property type="component" value="Unplaced"/>
</dbReference>
<sequence>GTGYDVVQERVGLYLSVKTPIYLYSCTTFRKGSQGNVLGEGFVLGSVLVIGRDQQGILLEHGEIEFGDKVNISEVLHAARRVTPEL</sequence>
<evidence type="ECO:0000313" key="2">
    <source>
        <dbReference type="Proteomes" id="UP000261560"/>
    </source>
</evidence>
<protein>
    <recommendedName>
        <fullName evidence="3">Peroxiredoxin-like 2 activated in M-CSF stimulated monocytes</fullName>
    </recommendedName>
</protein>
<name>A0A3B3C9Q7_ORYME</name>
<evidence type="ECO:0000313" key="1">
    <source>
        <dbReference type="Ensembl" id="ENSOMEP00000014028.1"/>
    </source>
</evidence>